<feature type="compositionally biased region" description="Polar residues" evidence="1">
    <location>
        <begin position="78"/>
        <end position="101"/>
    </location>
</feature>
<dbReference type="SUPFAM" id="SSF118310">
    <property type="entry name" value="AN1-like Zinc finger"/>
    <property type="match status" value="1"/>
</dbReference>
<feature type="compositionally biased region" description="Basic and acidic residues" evidence="1">
    <location>
        <begin position="52"/>
        <end position="74"/>
    </location>
</feature>
<accession>A0AAV6K8C9</accession>
<name>A0AAV6K8C9_9ERIC</name>
<comment type="caution">
    <text evidence="2">The sequence shown here is derived from an EMBL/GenBank/DDBJ whole genome shotgun (WGS) entry which is preliminary data.</text>
</comment>
<evidence type="ECO:0000256" key="1">
    <source>
        <dbReference type="SAM" id="MobiDB-lite"/>
    </source>
</evidence>
<evidence type="ECO:0000313" key="2">
    <source>
        <dbReference type="EMBL" id="KAG5548725.1"/>
    </source>
</evidence>
<protein>
    <submittedName>
        <fullName evidence="2">Uncharacterized protein</fullName>
    </submittedName>
</protein>
<gene>
    <name evidence="2" type="ORF">RHGRI_014173</name>
</gene>
<dbReference type="Gene3D" id="4.10.1110.10">
    <property type="entry name" value="AN1-like Zinc finger"/>
    <property type="match status" value="1"/>
</dbReference>
<dbReference type="InterPro" id="IPR035896">
    <property type="entry name" value="AN1-like_Znf"/>
</dbReference>
<keyword evidence="3" id="KW-1185">Reference proteome</keyword>
<feature type="region of interest" description="Disordered" evidence="1">
    <location>
        <begin position="52"/>
        <end position="101"/>
    </location>
</feature>
<dbReference type="AlphaFoldDB" id="A0AAV6K8C9"/>
<reference evidence="2" key="1">
    <citation type="submission" date="2020-08" db="EMBL/GenBank/DDBJ databases">
        <title>Plant Genome Project.</title>
        <authorList>
            <person name="Zhang R.-G."/>
        </authorList>
    </citation>
    <scope>NUCLEOTIDE SEQUENCE</scope>
    <source>
        <strain evidence="2">WSP0</strain>
        <tissue evidence="2">Leaf</tissue>
    </source>
</reference>
<dbReference type="EMBL" id="JACTNZ010000005">
    <property type="protein sequence ID" value="KAG5548725.1"/>
    <property type="molecule type" value="Genomic_DNA"/>
</dbReference>
<dbReference type="Proteomes" id="UP000823749">
    <property type="component" value="Chromosome 5"/>
</dbReference>
<sequence>MADDGVGGREEGGESLLRLPEKGWVDRIPVRNLFCLMHQYLDRHDCSVDYKVGSRGDKARSVDYKAGSRGDKARKSNKTPSTPYQCTRRQIHIQKSQYQAS</sequence>
<evidence type="ECO:0000313" key="3">
    <source>
        <dbReference type="Proteomes" id="UP000823749"/>
    </source>
</evidence>
<proteinExistence type="predicted"/>
<organism evidence="2 3">
    <name type="scientific">Rhododendron griersonianum</name>
    <dbReference type="NCBI Taxonomy" id="479676"/>
    <lineage>
        <taxon>Eukaryota</taxon>
        <taxon>Viridiplantae</taxon>
        <taxon>Streptophyta</taxon>
        <taxon>Embryophyta</taxon>
        <taxon>Tracheophyta</taxon>
        <taxon>Spermatophyta</taxon>
        <taxon>Magnoliopsida</taxon>
        <taxon>eudicotyledons</taxon>
        <taxon>Gunneridae</taxon>
        <taxon>Pentapetalae</taxon>
        <taxon>asterids</taxon>
        <taxon>Ericales</taxon>
        <taxon>Ericaceae</taxon>
        <taxon>Ericoideae</taxon>
        <taxon>Rhodoreae</taxon>
        <taxon>Rhododendron</taxon>
    </lineage>
</organism>